<proteinExistence type="predicted"/>
<organism evidence="2 3">
    <name type="scientific">Natranaeroarchaeum aerophilus</name>
    <dbReference type="NCBI Taxonomy" id="2917711"/>
    <lineage>
        <taxon>Archaea</taxon>
        <taxon>Methanobacteriati</taxon>
        <taxon>Methanobacteriota</taxon>
        <taxon>Stenosarchaea group</taxon>
        <taxon>Halobacteria</taxon>
        <taxon>Halobacteriales</taxon>
        <taxon>Natronoarchaeaceae</taxon>
        <taxon>Natranaeroarchaeum</taxon>
    </lineage>
</organism>
<keyword evidence="1" id="KW-1133">Transmembrane helix</keyword>
<evidence type="ECO:0000313" key="3">
    <source>
        <dbReference type="Proteomes" id="UP001202674"/>
    </source>
</evidence>
<keyword evidence="1" id="KW-0812">Transmembrane</keyword>
<comment type="caution">
    <text evidence="2">The sequence shown here is derived from an EMBL/GenBank/DDBJ whole genome shotgun (WGS) entry which is preliminary data.</text>
</comment>
<dbReference type="Proteomes" id="UP001202674">
    <property type="component" value="Unassembled WGS sequence"/>
</dbReference>
<feature type="transmembrane region" description="Helical" evidence="1">
    <location>
        <begin position="107"/>
        <end position="126"/>
    </location>
</feature>
<keyword evidence="3" id="KW-1185">Reference proteome</keyword>
<evidence type="ECO:0000313" key="2">
    <source>
        <dbReference type="EMBL" id="MCL9813586.1"/>
    </source>
</evidence>
<name>A0AAE3FR29_9EURY</name>
<sequence length="139" mass="14833">MNPFRLQRLLVTILAMVAAAIAYAVVAQTLPYGITPATADAIGLSLVVVPVVFFGALVTGQFPFREYHEQKGVDGILADAAVILAVCLLATLLTAQTVQWIGLNSTPRLLVIGVIGYFTAFGVFSARNLRYYAAARSSE</sequence>
<dbReference type="RefSeq" id="WP_250596111.1">
    <property type="nucleotide sequence ID" value="NZ_JAKRVY010000003.1"/>
</dbReference>
<feature type="transmembrane region" description="Helical" evidence="1">
    <location>
        <begin position="76"/>
        <end position="95"/>
    </location>
</feature>
<evidence type="ECO:0000256" key="1">
    <source>
        <dbReference type="SAM" id="Phobius"/>
    </source>
</evidence>
<dbReference type="AlphaFoldDB" id="A0AAE3FR29"/>
<feature type="transmembrane region" description="Helical" evidence="1">
    <location>
        <begin position="43"/>
        <end position="64"/>
    </location>
</feature>
<keyword evidence="1" id="KW-0472">Membrane</keyword>
<dbReference type="EMBL" id="JAKRVY010000003">
    <property type="protein sequence ID" value="MCL9813586.1"/>
    <property type="molecule type" value="Genomic_DNA"/>
</dbReference>
<reference evidence="2 3" key="1">
    <citation type="journal article" date="2022" name="Syst. Appl. Microbiol.">
        <title>Natronocalculus amylovorans gen. nov., sp. nov., and Natranaeroarchaeum aerophilus sp. nov., dominant culturable amylolytic natronoarchaea from hypersaline soda lakes in southwestern Siberia.</title>
        <authorList>
            <person name="Sorokin D.Y."/>
            <person name="Elcheninov A.G."/>
            <person name="Khizhniak T.V."/>
            <person name="Koenen M."/>
            <person name="Bale N.J."/>
            <person name="Damste J.S.S."/>
            <person name="Kublanov I.V."/>
        </authorList>
    </citation>
    <scope>NUCLEOTIDE SEQUENCE [LARGE SCALE GENOMIC DNA]</scope>
    <source>
        <strain evidence="2 3">AArc-St1-1</strain>
    </source>
</reference>
<gene>
    <name evidence="2" type="ORF">AArcSt11_07955</name>
</gene>
<accession>A0AAE3FR29</accession>
<protein>
    <submittedName>
        <fullName evidence="2">Uncharacterized protein</fullName>
    </submittedName>
</protein>